<evidence type="ECO:0000256" key="1">
    <source>
        <dbReference type="ARBA" id="ARBA00023015"/>
    </source>
</evidence>
<keyword evidence="6" id="KW-1185">Reference proteome</keyword>
<evidence type="ECO:0000313" key="5">
    <source>
        <dbReference type="EMBL" id="AXK83556.1"/>
    </source>
</evidence>
<keyword evidence="3" id="KW-0804">Transcription</keyword>
<dbReference type="InterPro" id="IPR036390">
    <property type="entry name" value="WH_DNA-bd_sf"/>
</dbReference>
<dbReference type="GO" id="GO:0003700">
    <property type="term" value="F:DNA-binding transcription factor activity"/>
    <property type="evidence" value="ECO:0007669"/>
    <property type="project" value="InterPro"/>
</dbReference>
<dbReference type="Gene3D" id="1.10.10.10">
    <property type="entry name" value="Winged helix-like DNA-binding domain superfamily/Winged helix DNA-binding domain"/>
    <property type="match status" value="1"/>
</dbReference>
<dbReference type="NCBIfam" id="NF033788">
    <property type="entry name" value="HTH_metalloreg"/>
    <property type="match status" value="1"/>
</dbReference>
<accession>A0A346A309</accession>
<dbReference type="InterPro" id="IPR051011">
    <property type="entry name" value="Metal_resp_trans_reg"/>
</dbReference>
<keyword evidence="2" id="KW-0238">DNA-binding</keyword>
<sequence length="119" mass="12835">MEKTDAVAALSALAQENRLDVFRLLVQAGPEGLPAGKVAEALDLAPNTLTFHFDRLRQAGLVTVRREGRSMIYAARFETMNGLLGFLTDNCCQGDVAACAPVFCKPSTPRRAKAPKESV</sequence>
<dbReference type="SMART" id="SM00418">
    <property type="entry name" value="HTH_ARSR"/>
    <property type="match status" value="1"/>
</dbReference>
<dbReference type="PROSITE" id="PS50987">
    <property type="entry name" value="HTH_ARSR_2"/>
    <property type="match status" value="1"/>
</dbReference>
<name>A0A346A309_9HYPH</name>
<dbReference type="CDD" id="cd00090">
    <property type="entry name" value="HTH_ARSR"/>
    <property type="match status" value="1"/>
</dbReference>
<dbReference type="GO" id="GO:0003677">
    <property type="term" value="F:DNA binding"/>
    <property type="evidence" value="ECO:0007669"/>
    <property type="project" value="UniProtKB-KW"/>
</dbReference>
<dbReference type="InterPro" id="IPR001845">
    <property type="entry name" value="HTH_ArsR_DNA-bd_dom"/>
</dbReference>
<keyword evidence="1" id="KW-0805">Transcription regulation</keyword>
<evidence type="ECO:0000256" key="2">
    <source>
        <dbReference type="ARBA" id="ARBA00023125"/>
    </source>
</evidence>
<evidence type="ECO:0000256" key="3">
    <source>
        <dbReference type="ARBA" id="ARBA00023163"/>
    </source>
</evidence>
<evidence type="ECO:0000259" key="4">
    <source>
        <dbReference type="PROSITE" id="PS50987"/>
    </source>
</evidence>
<dbReference type="SUPFAM" id="SSF46785">
    <property type="entry name" value="Winged helix' DNA-binding domain"/>
    <property type="match status" value="1"/>
</dbReference>
<proteinExistence type="predicted"/>
<feature type="domain" description="HTH arsR-type" evidence="4">
    <location>
        <begin position="1"/>
        <end position="95"/>
    </location>
</feature>
<dbReference type="AlphaFoldDB" id="A0A346A309"/>
<dbReference type="PANTHER" id="PTHR43132">
    <property type="entry name" value="ARSENICAL RESISTANCE OPERON REPRESSOR ARSR-RELATED"/>
    <property type="match status" value="1"/>
</dbReference>
<dbReference type="EMBL" id="CP031417">
    <property type="protein sequence ID" value="AXK83556.1"/>
    <property type="molecule type" value="Genomic_DNA"/>
</dbReference>
<evidence type="ECO:0000313" key="6">
    <source>
        <dbReference type="Proteomes" id="UP000254889"/>
    </source>
</evidence>
<gene>
    <name evidence="5" type="ORF">DW352_25340</name>
</gene>
<dbReference type="KEGG" id="ptaw:DW352_25340"/>
<dbReference type="RefSeq" id="WP_115693935.1">
    <property type="nucleotide sequence ID" value="NZ_CP031417.1"/>
</dbReference>
<dbReference type="Pfam" id="PF12840">
    <property type="entry name" value="HTH_20"/>
    <property type="match status" value="1"/>
</dbReference>
<organism evidence="5 6">
    <name type="scientific">Pseudolabrys taiwanensis</name>
    <dbReference type="NCBI Taxonomy" id="331696"/>
    <lineage>
        <taxon>Bacteria</taxon>
        <taxon>Pseudomonadati</taxon>
        <taxon>Pseudomonadota</taxon>
        <taxon>Alphaproteobacteria</taxon>
        <taxon>Hyphomicrobiales</taxon>
        <taxon>Xanthobacteraceae</taxon>
        <taxon>Pseudolabrys</taxon>
    </lineage>
</organism>
<dbReference type="PANTHER" id="PTHR43132:SF2">
    <property type="entry name" value="ARSENICAL RESISTANCE OPERON REPRESSOR ARSR-RELATED"/>
    <property type="match status" value="1"/>
</dbReference>
<reference evidence="5 6" key="1">
    <citation type="submission" date="2018-07" db="EMBL/GenBank/DDBJ databases">
        <authorList>
            <person name="Quirk P.G."/>
            <person name="Krulwich T.A."/>
        </authorList>
    </citation>
    <scope>NUCLEOTIDE SEQUENCE [LARGE SCALE GENOMIC DNA]</scope>
    <source>
        <strain evidence="5 6">CC-BB4</strain>
    </source>
</reference>
<dbReference type="InterPro" id="IPR036388">
    <property type="entry name" value="WH-like_DNA-bd_sf"/>
</dbReference>
<dbReference type="PRINTS" id="PR00778">
    <property type="entry name" value="HTHARSR"/>
</dbReference>
<protein>
    <submittedName>
        <fullName evidence="5">ArsR family transcriptional regulator</fullName>
    </submittedName>
</protein>
<dbReference type="OrthoDB" id="9804742at2"/>
<dbReference type="Proteomes" id="UP000254889">
    <property type="component" value="Chromosome"/>
</dbReference>
<dbReference type="InterPro" id="IPR011991">
    <property type="entry name" value="ArsR-like_HTH"/>
</dbReference>